<dbReference type="SFLD" id="SFLDG01129">
    <property type="entry name" value="C1.5:_HAD__Beta-PGM__Phosphata"/>
    <property type="match status" value="1"/>
</dbReference>
<dbReference type="SFLD" id="SFLDS00003">
    <property type="entry name" value="Haloacid_Dehalogenase"/>
    <property type="match status" value="1"/>
</dbReference>
<dbReference type="EMBL" id="CP014145">
    <property type="protein sequence ID" value="AMB59689.1"/>
    <property type="molecule type" value="Genomic_DNA"/>
</dbReference>
<evidence type="ECO:0000313" key="2">
    <source>
        <dbReference type="Proteomes" id="UP000058305"/>
    </source>
</evidence>
<dbReference type="Gene3D" id="3.40.50.1000">
    <property type="entry name" value="HAD superfamily/HAD-like"/>
    <property type="match status" value="1"/>
</dbReference>
<gene>
    <name evidence="1" type="ORF">AWU67_13380</name>
</gene>
<accession>A0A120I180</accession>
<organism evidence="1 2">
    <name type="scientific">Microterricola viridarii</name>
    <dbReference type="NCBI Taxonomy" id="412690"/>
    <lineage>
        <taxon>Bacteria</taxon>
        <taxon>Bacillati</taxon>
        <taxon>Actinomycetota</taxon>
        <taxon>Actinomycetes</taxon>
        <taxon>Micrococcales</taxon>
        <taxon>Microbacteriaceae</taxon>
        <taxon>Microterricola</taxon>
    </lineage>
</organism>
<proteinExistence type="predicted"/>
<dbReference type="InterPro" id="IPR036412">
    <property type="entry name" value="HAD-like_sf"/>
</dbReference>
<protein>
    <recommendedName>
        <fullName evidence="3">FMN phosphatase YigB, HAD superfamily</fullName>
    </recommendedName>
</protein>
<keyword evidence="2" id="KW-1185">Reference proteome</keyword>
<name>A0A120I180_9MICO</name>
<dbReference type="SUPFAM" id="SSF56784">
    <property type="entry name" value="HAD-like"/>
    <property type="match status" value="1"/>
</dbReference>
<reference evidence="2" key="2">
    <citation type="submission" date="2016-01" db="EMBL/GenBank/DDBJ databases">
        <title>First complete genome sequence of a species in the genus Microterricola, an extremophilic cold active enzyme producing strain ERGS5:02 isolated from Sikkim Himalaya.</title>
        <authorList>
            <person name="Kumar R."/>
            <person name="Singh D."/>
            <person name="Swarnkar M.K."/>
        </authorList>
    </citation>
    <scope>NUCLEOTIDE SEQUENCE [LARGE SCALE GENOMIC DNA]</scope>
    <source>
        <strain evidence="2">ERGS5:02</strain>
    </source>
</reference>
<evidence type="ECO:0008006" key="3">
    <source>
        <dbReference type="Google" id="ProtNLM"/>
    </source>
</evidence>
<reference evidence="1 2" key="1">
    <citation type="journal article" date="2016" name="J. Biotechnol.">
        <title>First complete genome sequence of a species in the genus Microterricola, an extremophilic cold active enzyme producing bacterial strain ERGS5:02 isolated from Sikkim Himalaya.</title>
        <authorList>
            <person name="Himanshu"/>
            <person name="Swarnkar M.K."/>
            <person name="Singh D."/>
            <person name="Kumar R."/>
        </authorList>
    </citation>
    <scope>NUCLEOTIDE SEQUENCE [LARGE SCALE GENOMIC DNA]</scope>
    <source>
        <strain evidence="1 2">ERGS5:02</strain>
    </source>
</reference>
<dbReference type="AlphaFoldDB" id="A0A120I180"/>
<dbReference type="KEGG" id="mvd:AWU67_13380"/>
<dbReference type="InterPro" id="IPR023214">
    <property type="entry name" value="HAD_sf"/>
</dbReference>
<evidence type="ECO:0000313" key="1">
    <source>
        <dbReference type="EMBL" id="AMB59689.1"/>
    </source>
</evidence>
<dbReference type="Pfam" id="PF00702">
    <property type="entry name" value="Hydrolase"/>
    <property type="match status" value="1"/>
</dbReference>
<sequence length="240" mass="25096">MTQTPVIVFDFDGTVALGHGPVRAFAREVARRLPLDAAERMLAEFDGALAADEAGARESTADAPLDGYDLVQRTAAAAGADESVLAEAYTASRWLLGTAEAPVAAPRGLAEFLAAAASAHRVLVTNAPAIRVRETLEAIGLGDSFDRIITSAGKPDGFARILDELAPEGTAMLSIGDIWHNDLAPARERGHRTALVGRHTPPAAAPDFRAELLEELFPALTSWLDSALAGEQASTPAPAV</sequence>
<dbReference type="OrthoDB" id="3851389at2"/>
<dbReference type="RefSeq" id="WP_067230013.1">
    <property type="nucleotide sequence ID" value="NZ_CP014145.1"/>
</dbReference>
<dbReference type="Proteomes" id="UP000058305">
    <property type="component" value="Chromosome"/>
</dbReference>